<sequence>YLSDMQDQRGYKPTDLSTMTGMGRNTVAVLIRSYKGWEQAKEDEDYGDKINADHFSLFNEAVFKKPILRDWLAWDDANRKFGNIDNFKKLLGWYLGDEGINSGQARLPRVNPDVRDVLSNLLLEENKIIFEKFENGDISIDDAKYKMDEVKYQKKTQEVIVDLDTKLSDLDRIAATIQTLPIPKIIEAKEKKDSFIEKLKIVENTAKTQKDILSTMKTRRSD</sequence>
<dbReference type="EMBL" id="BARV01036368">
    <property type="protein sequence ID" value="GAI53225.1"/>
    <property type="molecule type" value="Genomic_DNA"/>
</dbReference>
<gene>
    <name evidence="1" type="ORF">S06H3_56531</name>
</gene>
<accession>X1QQH4</accession>
<feature type="non-terminal residue" evidence="1">
    <location>
        <position position="1"/>
    </location>
</feature>
<protein>
    <submittedName>
        <fullName evidence="1">Uncharacterized protein</fullName>
    </submittedName>
</protein>
<organism evidence="1">
    <name type="scientific">marine sediment metagenome</name>
    <dbReference type="NCBI Taxonomy" id="412755"/>
    <lineage>
        <taxon>unclassified sequences</taxon>
        <taxon>metagenomes</taxon>
        <taxon>ecological metagenomes</taxon>
    </lineage>
</organism>
<reference evidence="1" key="1">
    <citation type="journal article" date="2014" name="Front. Microbiol.">
        <title>High frequency of phylogenetically diverse reductive dehalogenase-homologous genes in deep subseafloor sedimentary metagenomes.</title>
        <authorList>
            <person name="Kawai M."/>
            <person name="Futagami T."/>
            <person name="Toyoda A."/>
            <person name="Takaki Y."/>
            <person name="Nishi S."/>
            <person name="Hori S."/>
            <person name="Arai W."/>
            <person name="Tsubouchi T."/>
            <person name="Morono Y."/>
            <person name="Uchiyama I."/>
            <person name="Ito T."/>
            <person name="Fujiyama A."/>
            <person name="Inagaki F."/>
            <person name="Takami H."/>
        </authorList>
    </citation>
    <scope>NUCLEOTIDE SEQUENCE</scope>
    <source>
        <strain evidence="1">Expedition CK06-06</strain>
    </source>
</reference>
<proteinExistence type="predicted"/>
<comment type="caution">
    <text evidence="1">The sequence shown here is derived from an EMBL/GenBank/DDBJ whole genome shotgun (WGS) entry which is preliminary data.</text>
</comment>
<dbReference type="AlphaFoldDB" id="X1QQH4"/>
<name>X1QQH4_9ZZZZ</name>
<evidence type="ECO:0000313" key="1">
    <source>
        <dbReference type="EMBL" id="GAI53225.1"/>
    </source>
</evidence>